<keyword evidence="8" id="KW-1185">Reference proteome</keyword>
<dbReference type="Pfam" id="PF00331">
    <property type="entry name" value="Glyco_hydro_10"/>
    <property type="match status" value="1"/>
</dbReference>
<dbReference type="InterPro" id="IPR001000">
    <property type="entry name" value="GH10_dom"/>
</dbReference>
<keyword evidence="3 4" id="KW-0624">Polysaccharide degradation</keyword>
<reference evidence="8" key="2">
    <citation type="journal article" date="2022" name="Front. Microbiol.">
        <title>Comparative Genomic Analysis Revealed Distinct Molecular Components and Organization of CO2-Concentrating Mechanism in Thermophilic Cyanobacteria.</title>
        <authorList>
            <person name="Tang J."/>
            <person name="Zhou H."/>
            <person name="Yao D."/>
            <person name="Riaz S."/>
            <person name="You D."/>
            <person name="Klepacz-Smolka A."/>
            <person name="Daroch M."/>
        </authorList>
    </citation>
    <scope>NUCLEOTIDE SEQUENCE [LARGE SCALE GENOMIC DNA]</scope>
    <source>
        <strain evidence="8">PCC 6715</strain>
    </source>
</reference>
<dbReference type="EC" id="3.2.1.8" evidence="4"/>
<sequence>MLKLLRYLLLLCLSAGLVLACARQSATSATDALTARIEQLRQAPLTVVVEDAQGRGIANASIMLSQQTHTFAFGVALDTAMFAPSPPAAANWYRDTARQNFNAAVHENALKWYDLEPEQGKLDFTMADRILAWSEAQGWPMRGHTLFWEVEQFNPAWLKTLTPEQLRSAVKTHAIAVCRHYRGRINEFDVNNEMLHGNFFRSRLGDGIVKEMFEWCHEGNPKAVLYVNDYGIIEGDRLDDYVQQIRTLLNQGVPIGGIGIQAHLEYPLDAAKMQRALDTLAQFNLPLKITEVSVSLADEEQQAQTLRQIYRIAFAHPAVKEILLWGFWEGNHWRPQAALYRRDFSPKSAARTYRQLLFQDWWTTLSGKTNQAGHWQGRGYLGRYRLTVTAKGKTASQEFVLPEGEQHSPFGCKPPPSVEDCNLGVPKGTLY</sequence>
<dbReference type="GO" id="GO:0031176">
    <property type="term" value="F:endo-1,4-beta-xylanase activity"/>
    <property type="evidence" value="ECO:0007669"/>
    <property type="project" value="UniProtKB-EC"/>
</dbReference>
<dbReference type="PANTHER" id="PTHR31490">
    <property type="entry name" value="GLYCOSYL HYDROLASE"/>
    <property type="match status" value="1"/>
</dbReference>
<evidence type="ECO:0000256" key="3">
    <source>
        <dbReference type="ARBA" id="ARBA00023326"/>
    </source>
</evidence>
<dbReference type="PRINTS" id="PR00134">
    <property type="entry name" value="GLHYDRLASE10"/>
</dbReference>
<dbReference type="GO" id="GO:0045493">
    <property type="term" value="P:xylan catabolic process"/>
    <property type="evidence" value="ECO:0007669"/>
    <property type="project" value="UniProtKB-KW"/>
</dbReference>
<feature type="signal peptide" evidence="5">
    <location>
        <begin position="1"/>
        <end position="20"/>
    </location>
</feature>
<feature type="chain" id="PRO_5013669304" description="Beta-xylanase" evidence="5">
    <location>
        <begin position="21"/>
        <end position="431"/>
    </location>
</feature>
<reference evidence="7 8" key="1">
    <citation type="submission" date="2016-11" db="EMBL/GenBank/DDBJ databases">
        <title>Complete genome sequence of thermophilic cyanobacteria strain Synechococcus sp. PCC6715.</title>
        <authorList>
            <person name="Tang J."/>
            <person name="Daroch M."/>
            <person name="Liang Y."/>
            <person name="Jiang D."/>
            <person name="Shah M."/>
        </authorList>
    </citation>
    <scope>NUCLEOTIDE SEQUENCE [LARGE SCALE GENOMIC DNA]</scope>
    <source>
        <strain evidence="7 8">PCC 6715</strain>
    </source>
</reference>
<protein>
    <recommendedName>
        <fullName evidence="4">Beta-xylanase</fullName>
        <ecNumber evidence="4">3.2.1.8</ecNumber>
    </recommendedName>
</protein>
<proteinExistence type="inferred from homology"/>
<dbReference type="SUPFAM" id="SSF51445">
    <property type="entry name" value="(Trans)glycosidases"/>
    <property type="match status" value="1"/>
</dbReference>
<evidence type="ECO:0000313" key="7">
    <source>
        <dbReference type="EMBL" id="ATS18536.1"/>
    </source>
</evidence>
<dbReference type="PROSITE" id="PS51257">
    <property type="entry name" value="PROKAR_LIPOPROTEIN"/>
    <property type="match status" value="1"/>
</dbReference>
<dbReference type="SMART" id="SM00633">
    <property type="entry name" value="Glyco_10"/>
    <property type="match status" value="1"/>
</dbReference>
<dbReference type="Gene3D" id="3.20.20.80">
    <property type="entry name" value="Glycosidases"/>
    <property type="match status" value="1"/>
</dbReference>
<comment type="similarity">
    <text evidence="4">Belongs to the glycosyl hydrolase 10 (cellulase F) family.</text>
</comment>
<evidence type="ECO:0000256" key="5">
    <source>
        <dbReference type="SAM" id="SignalP"/>
    </source>
</evidence>
<keyword evidence="7" id="KW-0858">Xylan degradation</keyword>
<dbReference type="InterPro" id="IPR044846">
    <property type="entry name" value="GH10"/>
</dbReference>
<dbReference type="RefSeq" id="WP_198405923.1">
    <property type="nucleotide sequence ID" value="NZ_CP018092.1"/>
</dbReference>
<keyword evidence="2 4" id="KW-0119">Carbohydrate metabolism</keyword>
<name>A0A2D2Q224_PARLV</name>
<evidence type="ECO:0000259" key="6">
    <source>
        <dbReference type="PROSITE" id="PS51760"/>
    </source>
</evidence>
<keyword evidence="1 4" id="KW-0378">Hydrolase</keyword>
<organism evidence="7 8">
    <name type="scientific">Parathermosynechococcus lividus PCC 6715</name>
    <dbReference type="NCBI Taxonomy" id="1917166"/>
    <lineage>
        <taxon>Bacteria</taxon>
        <taxon>Bacillati</taxon>
        <taxon>Cyanobacteriota</taxon>
        <taxon>Cyanophyceae</taxon>
        <taxon>Acaryochloridales</taxon>
        <taxon>Thermosynechococcaceae</taxon>
        <taxon>Parathermosynechococcus</taxon>
    </lineage>
</organism>
<dbReference type="KEGG" id="slw:BRW62_06960"/>
<dbReference type="AlphaFoldDB" id="A0A2D2Q224"/>
<dbReference type="PANTHER" id="PTHR31490:SF1">
    <property type="entry name" value="ENDO-1,4-BETA-XYLANASE 1"/>
    <property type="match status" value="1"/>
</dbReference>
<dbReference type="PROSITE" id="PS51760">
    <property type="entry name" value="GH10_2"/>
    <property type="match status" value="1"/>
</dbReference>
<accession>A0A2D2Q224</accession>
<evidence type="ECO:0000313" key="8">
    <source>
        <dbReference type="Proteomes" id="UP000231057"/>
    </source>
</evidence>
<evidence type="ECO:0000256" key="1">
    <source>
        <dbReference type="ARBA" id="ARBA00022801"/>
    </source>
</evidence>
<keyword evidence="4 7" id="KW-0326">Glycosidase</keyword>
<dbReference type="Proteomes" id="UP000231057">
    <property type="component" value="Chromosome"/>
</dbReference>
<comment type="catalytic activity">
    <reaction evidence="4">
        <text>Endohydrolysis of (1-&gt;4)-beta-D-xylosidic linkages in xylans.</text>
        <dbReference type="EC" id="3.2.1.8"/>
    </reaction>
</comment>
<evidence type="ECO:0000256" key="4">
    <source>
        <dbReference type="RuleBase" id="RU361174"/>
    </source>
</evidence>
<dbReference type="EMBL" id="CP018092">
    <property type="protein sequence ID" value="ATS18536.1"/>
    <property type="molecule type" value="Genomic_DNA"/>
</dbReference>
<evidence type="ECO:0000256" key="2">
    <source>
        <dbReference type="ARBA" id="ARBA00023277"/>
    </source>
</evidence>
<feature type="domain" description="GH10" evidence="6">
    <location>
        <begin position="57"/>
        <end position="356"/>
    </location>
</feature>
<gene>
    <name evidence="7" type="ORF">BRW62_06960</name>
</gene>
<keyword evidence="5" id="KW-0732">Signal</keyword>
<dbReference type="InterPro" id="IPR017853">
    <property type="entry name" value="GH"/>
</dbReference>